<reference evidence="1 2" key="1">
    <citation type="journal article" date="2014" name="Nature">
        <title>An environmental bacterial taxon with a large and distinct metabolic repertoire.</title>
        <authorList>
            <person name="Wilson M.C."/>
            <person name="Mori T."/>
            <person name="Ruckert C."/>
            <person name="Uria A.R."/>
            <person name="Helf M.J."/>
            <person name="Takada K."/>
            <person name="Gernert C."/>
            <person name="Steffens U.A."/>
            <person name="Heycke N."/>
            <person name="Schmitt S."/>
            <person name="Rinke C."/>
            <person name="Helfrich E.J."/>
            <person name="Brachmann A.O."/>
            <person name="Gurgui C."/>
            <person name="Wakimoto T."/>
            <person name="Kracht M."/>
            <person name="Crusemann M."/>
            <person name="Hentschel U."/>
            <person name="Abe I."/>
            <person name="Matsunaga S."/>
            <person name="Kalinowski J."/>
            <person name="Takeyama H."/>
            <person name="Piel J."/>
        </authorList>
    </citation>
    <scope>NUCLEOTIDE SEQUENCE [LARGE SCALE GENOMIC DNA]</scope>
    <source>
        <strain evidence="2">TSY1</strain>
    </source>
</reference>
<protein>
    <submittedName>
        <fullName evidence="1">Uncharacterized protein</fullName>
    </submittedName>
</protein>
<gene>
    <name evidence="1" type="ORF">ETSY1_41165</name>
</gene>
<accession>W4L6M9</accession>
<evidence type="ECO:0000313" key="2">
    <source>
        <dbReference type="Proteomes" id="UP000019141"/>
    </source>
</evidence>
<name>W4L6M9_ENTF1</name>
<evidence type="ECO:0000313" key="1">
    <source>
        <dbReference type="EMBL" id="ETW93001.1"/>
    </source>
</evidence>
<dbReference type="EMBL" id="AZHW01001330">
    <property type="protein sequence ID" value="ETW93001.1"/>
    <property type="molecule type" value="Genomic_DNA"/>
</dbReference>
<dbReference type="HOGENOM" id="CLU_3363958_0_0_7"/>
<sequence length="35" mass="4027">MDSIESNLEEFRGMNERVIYEASPHSDLDPAMLET</sequence>
<dbReference type="Proteomes" id="UP000019141">
    <property type="component" value="Unassembled WGS sequence"/>
</dbReference>
<keyword evidence="2" id="KW-1185">Reference proteome</keyword>
<organism evidence="1 2">
    <name type="scientific">Entotheonella factor</name>
    <dbReference type="NCBI Taxonomy" id="1429438"/>
    <lineage>
        <taxon>Bacteria</taxon>
        <taxon>Pseudomonadati</taxon>
        <taxon>Nitrospinota/Tectimicrobiota group</taxon>
        <taxon>Candidatus Tectimicrobiota</taxon>
        <taxon>Candidatus Entotheonellia</taxon>
        <taxon>Candidatus Entotheonellales</taxon>
        <taxon>Candidatus Entotheonellaceae</taxon>
        <taxon>Candidatus Entotheonella</taxon>
    </lineage>
</organism>
<proteinExistence type="predicted"/>
<dbReference type="AlphaFoldDB" id="W4L6M9"/>
<comment type="caution">
    <text evidence="1">The sequence shown here is derived from an EMBL/GenBank/DDBJ whole genome shotgun (WGS) entry which is preliminary data.</text>
</comment>